<evidence type="ECO:0000259" key="3">
    <source>
        <dbReference type="Pfam" id="PF13478"/>
    </source>
</evidence>
<dbReference type="Pfam" id="PF13478">
    <property type="entry name" value="XdhC_C"/>
    <property type="match status" value="1"/>
</dbReference>
<dbReference type="RefSeq" id="WP_160774816.1">
    <property type="nucleotide sequence ID" value="NZ_WUMV01000002.1"/>
</dbReference>
<comment type="caution">
    <text evidence="4">The sequence shown here is derived from an EMBL/GenBank/DDBJ whole genome shotgun (WGS) entry which is preliminary data.</text>
</comment>
<dbReference type="PANTHER" id="PTHR30388">
    <property type="entry name" value="ALDEHYDE OXIDOREDUCTASE MOLYBDENUM COFACTOR ASSEMBLY PROTEIN"/>
    <property type="match status" value="1"/>
</dbReference>
<dbReference type="InterPro" id="IPR027051">
    <property type="entry name" value="XdhC_Rossmann_dom"/>
</dbReference>
<evidence type="ECO:0000313" key="4">
    <source>
        <dbReference type="EMBL" id="MXN64620.1"/>
    </source>
</evidence>
<organism evidence="4 5">
    <name type="scientific">Stappia sediminis</name>
    <dbReference type="NCBI Taxonomy" id="2692190"/>
    <lineage>
        <taxon>Bacteria</taxon>
        <taxon>Pseudomonadati</taxon>
        <taxon>Pseudomonadota</taxon>
        <taxon>Alphaproteobacteria</taxon>
        <taxon>Hyphomicrobiales</taxon>
        <taxon>Stappiaceae</taxon>
        <taxon>Stappia</taxon>
    </lineage>
</organism>
<sequence>MKVWPTISAALERYGASALVTVLTAEGSSPREEGARMVVRPDRSFSGTIGGGQLEFDAIAIACEALKRGEAGLSLRSFSLGPDLGQCCGGRVRIALEVIDAERRDEASRLAEKERGGPVSTRALVGGDGKVGPREIVEPADAPFIRLNGTELVETFGERRTQLWLFGAGHVGRALVLALAPLPFDVTWIDSRSDAFPAMVPANCRCVCSERPDEELNNAPDGAWLVIMTHSHALDRTIADTALRMERIPYVGMIGSRTKRGRMLSRFRAGGIGEGALDRFVCPIGLQSIRSKHPAAIAASVAADLLARQETAAGASDSGVPLASSLASARRTSR</sequence>
<dbReference type="NCBIfam" id="TIGR02964">
    <property type="entry name" value="xanthine_xdhC"/>
    <property type="match status" value="1"/>
</dbReference>
<evidence type="ECO:0000313" key="5">
    <source>
        <dbReference type="Proteomes" id="UP000433101"/>
    </source>
</evidence>
<dbReference type="Gene3D" id="3.40.50.720">
    <property type="entry name" value="NAD(P)-binding Rossmann-like Domain"/>
    <property type="match status" value="1"/>
</dbReference>
<accession>A0A7X3S7D2</accession>
<feature type="region of interest" description="Disordered" evidence="1">
    <location>
        <begin position="312"/>
        <end position="334"/>
    </location>
</feature>
<keyword evidence="5" id="KW-1185">Reference proteome</keyword>
<feature type="domain" description="XdhC Rossmann" evidence="3">
    <location>
        <begin position="163"/>
        <end position="305"/>
    </location>
</feature>
<dbReference type="Proteomes" id="UP000433101">
    <property type="component" value="Unassembled WGS sequence"/>
</dbReference>
<protein>
    <submittedName>
        <fullName evidence="4">Xanthine dehydrogenase accessory protein XdhC</fullName>
    </submittedName>
</protein>
<dbReference type="InterPro" id="IPR014308">
    <property type="entry name" value="Xanthine_DH_XdhC"/>
</dbReference>
<dbReference type="InterPro" id="IPR003777">
    <property type="entry name" value="XdhC_CoxI"/>
</dbReference>
<dbReference type="EMBL" id="WUMV01000002">
    <property type="protein sequence ID" value="MXN64620.1"/>
    <property type="molecule type" value="Genomic_DNA"/>
</dbReference>
<reference evidence="4 5" key="1">
    <citation type="submission" date="2019-12" db="EMBL/GenBank/DDBJ databases">
        <authorList>
            <person name="Li M."/>
        </authorList>
    </citation>
    <scope>NUCLEOTIDE SEQUENCE [LARGE SCALE GENOMIC DNA]</scope>
    <source>
        <strain evidence="4 5">GBMRC 2046</strain>
    </source>
</reference>
<gene>
    <name evidence="4" type="primary">xdhC</name>
    <name evidence="4" type="ORF">GR183_06860</name>
</gene>
<dbReference type="AlphaFoldDB" id="A0A7X3S7D2"/>
<feature type="compositionally biased region" description="Low complexity" evidence="1">
    <location>
        <begin position="322"/>
        <end position="334"/>
    </location>
</feature>
<dbReference type="InterPro" id="IPR052698">
    <property type="entry name" value="MoCofactor_Util/Proc"/>
</dbReference>
<evidence type="ECO:0000259" key="2">
    <source>
        <dbReference type="Pfam" id="PF02625"/>
    </source>
</evidence>
<dbReference type="PANTHER" id="PTHR30388:SF6">
    <property type="entry name" value="XANTHINE DEHYDROGENASE SUBUNIT A-RELATED"/>
    <property type="match status" value="1"/>
</dbReference>
<name>A0A7X3S7D2_9HYPH</name>
<proteinExistence type="predicted"/>
<dbReference type="Pfam" id="PF02625">
    <property type="entry name" value="XdhC_CoxI"/>
    <property type="match status" value="1"/>
</dbReference>
<evidence type="ECO:0000256" key="1">
    <source>
        <dbReference type="SAM" id="MobiDB-lite"/>
    </source>
</evidence>
<feature type="domain" description="XdhC- CoxI" evidence="2">
    <location>
        <begin position="15"/>
        <end position="72"/>
    </location>
</feature>